<proteinExistence type="predicted"/>
<gene>
    <name evidence="5" type="ORF">AE0388_3137</name>
</gene>
<dbReference type="STRING" id="1703.BLSMQ_3746"/>
<evidence type="ECO:0000313" key="6">
    <source>
        <dbReference type="Proteomes" id="UP000031488"/>
    </source>
</evidence>
<evidence type="ECO:0000256" key="2">
    <source>
        <dbReference type="ARBA" id="ARBA00022840"/>
    </source>
</evidence>
<dbReference type="Gene3D" id="3.40.50.300">
    <property type="entry name" value="P-loop containing nucleotide triphosphate hydrolases"/>
    <property type="match status" value="1"/>
</dbReference>
<keyword evidence="6" id="KW-1185">Reference proteome</keyword>
<dbReference type="Pfam" id="PF00005">
    <property type="entry name" value="ABC_tran"/>
    <property type="match status" value="1"/>
</dbReference>
<organism evidence="5 6">
    <name type="scientific">Brevibacterium linens</name>
    <dbReference type="NCBI Taxonomy" id="1703"/>
    <lineage>
        <taxon>Bacteria</taxon>
        <taxon>Bacillati</taxon>
        <taxon>Actinomycetota</taxon>
        <taxon>Actinomycetes</taxon>
        <taxon>Micrococcales</taxon>
        <taxon>Brevibacteriaceae</taxon>
        <taxon>Brevibacterium</taxon>
    </lineage>
</organism>
<evidence type="ECO:0000256" key="1">
    <source>
        <dbReference type="ARBA" id="ARBA00022741"/>
    </source>
</evidence>
<dbReference type="AlphaFoldDB" id="A0A0B9AP06"/>
<dbReference type="OrthoDB" id="9804819at2"/>
<dbReference type="CDD" id="cd03230">
    <property type="entry name" value="ABC_DR_subfamily_A"/>
    <property type="match status" value="1"/>
</dbReference>
<keyword evidence="2" id="KW-0067">ATP-binding</keyword>
<dbReference type="GO" id="GO:0016887">
    <property type="term" value="F:ATP hydrolysis activity"/>
    <property type="evidence" value="ECO:0007669"/>
    <property type="project" value="InterPro"/>
</dbReference>
<dbReference type="InterPro" id="IPR027417">
    <property type="entry name" value="P-loop_NTPase"/>
</dbReference>
<dbReference type="InterPro" id="IPR017871">
    <property type="entry name" value="ABC_transporter-like_CS"/>
</dbReference>
<dbReference type="SMART" id="SM00382">
    <property type="entry name" value="AAA"/>
    <property type="match status" value="1"/>
</dbReference>
<keyword evidence="5" id="KW-0378">Hydrolase</keyword>
<dbReference type="PROSITE" id="PS50893">
    <property type="entry name" value="ABC_TRANSPORTER_2"/>
    <property type="match status" value="1"/>
</dbReference>
<feature type="region of interest" description="Disordered" evidence="3">
    <location>
        <begin position="240"/>
        <end position="272"/>
    </location>
</feature>
<evidence type="ECO:0000259" key="4">
    <source>
        <dbReference type="PROSITE" id="PS50893"/>
    </source>
</evidence>
<dbReference type="PROSITE" id="PS00211">
    <property type="entry name" value="ABC_TRANSPORTER_1"/>
    <property type="match status" value="1"/>
</dbReference>
<reference evidence="5 6" key="1">
    <citation type="submission" date="2014-11" db="EMBL/GenBank/DDBJ databases">
        <title>Draft Genome Sequence of Brevibacterium linens AE038-8.</title>
        <authorList>
            <person name="Maizel D."/>
            <person name="Utturkar S.M."/>
            <person name="Brown S.D."/>
            <person name="Ferrero M."/>
            <person name="Rosen B.P."/>
        </authorList>
    </citation>
    <scope>NUCLEOTIDE SEQUENCE [LARGE SCALE GENOMIC DNA]</scope>
    <source>
        <strain evidence="5 6">AE038-8</strain>
    </source>
</reference>
<evidence type="ECO:0000256" key="3">
    <source>
        <dbReference type="SAM" id="MobiDB-lite"/>
    </source>
</evidence>
<dbReference type="PANTHER" id="PTHR43038:SF3">
    <property type="entry name" value="ABC TRANSPORTER G FAMILY MEMBER 20 ISOFORM X1"/>
    <property type="match status" value="1"/>
</dbReference>
<dbReference type="PATRIC" id="fig|1703.6.peg.3092"/>
<dbReference type="PANTHER" id="PTHR43038">
    <property type="entry name" value="ATP-BINDING CASSETTE, SUB-FAMILY H, MEMBER 1"/>
    <property type="match status" value="1"/>
</dbReference>
<dbReference type="InterPro" id="IPR003439">
    <property type="entry name" value="ABC_transporter-like_ATP-bd"/>
</dbReference>
<dbReference type="GO" id="GO:0005524">
    <property type="term" value="F:ATP binding"/>
    <property type="evidence" value="ECO:0007669"/>
    <property type="project" value="UniProtKB-KW"/>
</dbReference>
<sequence>MMNKSVEARGLTIRRGRKTVIDSLDLDVPKGAIVGLLGPSGSGKTTLMRAIVGVQIVAGGRVQVLGRPAGSAELRHRVGYMTQSASIYDDLSVRANLRYFARVQGAPKSDVDRVLERTDLTGQADQLARTLSGGQANRVSLAAAMLGSPDLLVLDEPTVGLDPVLRNDLWNLFRSLAEDGATLLVSSHVMDEATRCDRLLLMREGAIFADTTPHDLLASTGAASAEEAFLDIIEADTAGAGSAGRSRRSGTHLLSRSGRGVAGRAAKKGGRQ</sequence>
<feature type="domain" description="ABC transporter" evidence="4">
    <location>
        <begin position="6"/>
        <end position="229"/>
    </location>
</feature>
<dbReference type="SUPFAM" id="SSF52540">
    <property type="entry name" value="P-loop containing nucleoside triphosphate hydrolases"/>
    <property type="match status" value="1"/>
</dbReference>
<name>A0A0B9AP06_BRELN</name>
<dbReference type="InterPro" id="IPR003593">
    <property type="entry name" value="AAA+_ATPase"/>
</dbReference>
<accession>A0A0B9AP06</accession>
<comment type="caution">
    <text evidence="5">The sequence shown here is derived from an EMBL/GenBank/DDBJ whole genome shotgun (WGS) entry which is preliminary data.</text>
</comment>
<dbReference type="EMBL" id="JTJZ01000022">
    <property type="protein sequence ID" value="KHS51065.1"/>
    <property type="molecule type" value="Genomic_DNA"/>
</dbReference>
<evidence type="ECO:0000313" key="5">
    <source>
        <dbReference type="EMBL" id="KHS51065.1"/>
    </source>
</evidence>
<protein>
    <submittedName>
        <fullName evidence="5">Sulfate-transporting ATPase</fullName>
        <ecNumber evidence="5">3.6.3.25</ecNumber>
    </submittedName>
</protein>
<dbReference type="RefSeq" id="WP_082019078.1">
    <property type="nucleotide sequence ID" value="NZ_JTJZ01000022.1"/>
</dbReference>
<feature type="compositionally biased region" description="Low complexity" evidence="3">
    <location>
        <begin position="255"/>
        <end position="264"/>
    </location>
</feature>
<keyword evidence="1" id="KW-0547">Nucleotide-binding</keyword>
<dbReference type="EC" id="3.6.3.25" evidence="5"/>
<dbReference type="Proteomes" id="UP000031488">
    <property type="component" value="Unassembled WGS sequence"/>
</dbReference>